<comment type="subcellular location">
    <subcellularLocation>
        <location evidence="1">Cell membrane</location>
        <topology evidence="1">Multi-pass membrane protein</topology>
    </subcellularLocation>
</comment>
<feature type="transmembrane region" description="Helical" evidence="8">
    <location>
        <begin position="372"/>
        <end position="396"/>
    </location>
</feature>
<sequence>MTALTTDVSPAPERERLPGGTALAVVAIAAIVATLAVTALALRDRINIESDFQVFHRGATAVLHGVDPFDVATAKGFLFTYPPFAALVMAPLGLLGTDTGYALWTFASVPLLAGSIWTMLKQVDSGERAARTRLTLTATVLSLFTAPVLLHLDLGQINILLMFITLADLVRRPGRTQGVAVGIAAGMKLTPLIYVAYFLITRRFRAAAVSAATFAGTVLIGFAVLPGASAKYWTKLVFDTGRIITPGAGPYVQSLRGQLAQLPGVLHANWFWMIVAVVVGLAGLALSAWAYRLALEPLGIIACTMTELLISPISWPPHWVWVAPVMALWAWWALRRRSLAHALGLAVVWLLLVGSALLTFMMQWGAVSLSKAGLLLLNSLPLLLAFGFLAVLAGVLRRRAAVRAAAEPRPVATAPA</sequence>
<feature type="transmembrane region" description="Helical" evidence="8">
    <location>
        <begin position="207"/>
        <end position="228"/>
    </location>
</feature>
<comment type="caution">
    <text evidence="9">The sequence shown here is derived from an EMBL/GenBank/DDBJ whole genome shotgun (WGS) entry which is preliminary data.</text>
</comment>
<evidence type="ECO:0000256" key="1">
    <source>
        <dbReference type="ARBA" id="ARBA00004651"/>
    </source>
</evidence>
<evidence type="ECO:0000256" key="7">
    <source>
        <dbReference type="ARBA" id="ARBA00024033"/>
    </source>
</evidence>
<evidence type="ECO:0000256" key="5">
    <source>
        <dbReference type="ARBA" id="ARBA00022989"/>
    </source>
</evidence>
<feature type="transmembrane region" description="Helical" evidence="8">
    <location>
        <begin position="298"/>
        <end position="313"/>
    </location>
</feature>
<evidence type="ECO:0000313" key="9">
    <source>
        <dbReference type="EMBL" id="MEE4540480.1"/>
    </source>
</evidence>
<feature type="transmembrane region" description="Helical" evidence="8">
    <location>
        <begin position="20"/>
        <end position="42"/>
    </location>
</feature>
<feature type="transmembrane region" description="Helical" evidence="8">
    <location>
        <begin position="77"/>
        <end position="95"/>
    </location>
</feature>
<reference evidence="9 10" key="1">
    <citation type="submission" date="2023-12" db="EMBL/GenBank/DDBJ databases">
        <title>Streptomyces sp. V4-01.</title>
        <authorList>
            <person name="Somphong A."/>
            <person name="Phongsopitanun W."/>
        </authorList>
    </citation>
    <scope>NUCLEOTIDE SEQUENCE [LARGE SCALE GENOMIC DNA]</scope>
    <source>
        <strain evidence="9 10">V4-01</strain>
    </source>
</reference>
<keyword evidence="4 8" id="KW-0812">Transmembrane</keyword>
<comment type="similarity">
    <text evidence="7">Belongs to the glycosyltransferase 87 family.</text>
</comment>
<feature type="transmembrane region" description="Helical" evidence="8">
    <location>
        <begin position="319"/>
        <end position="334"/>
    </location>
</feature>
<feature type="transmembrane region" description="Helical" evidence="8">
    <location>
        <begin position="101"/>
        <end position="120"/>
    </location>
</feature>
<dbReference type="Proteomes" id="UP001344658">
    <property type="component" value="Unassembled WGS sequence"/>
</dbReference>
<feature type="transmembrane region" description="Helical" evidence="8">
    <location>
        <begin position="346"/>
        <end position="366"/>
    </location>
</feature>
<proteinExistence type="inferred from homology"/>
<protein>
    <submittedName>
        <fullName evidence="9">Glycosyltransferase 87 family protein</fullName>
    </submittedName>
</protein>
<accession>A0ABU7P3U5</accession>
<feature type="transmembrane region" description="Helical" evidence="8">
    <location>
        <begin position="179"/>
        <end position="200"/>
    </location>
</feature>
<evidence type="ECO:0000256" key="8">
    <source>
        <dbReference type="SAM" id="Phobius"/>
    </source>
</evidence>
<keyword evidence="5 8" id="KW-1133">Transmembrane helix</keyword>
<organism evidence="9 10">
    <name type="scientific">Actinacidiphila polyblastidii</name>
    <dbReference type="NCBI Taxonomy" id="3110430"/>
    <lineage>
        <taxon>Bacteria</taxon>
        <taxon>Bacillati</taxon>
        <taxon>Actinomycetota</taxon>
        <taxon>Actinomycetes</taxon>
        <taxon>Kitasatosporales</taxon>
        <taxon>Streptomycetaceae</taxon>
        <taxon>Actinacidiphila</taxon>
    </lineage>
</organism>
<evidence type="ECO:0000313" key="10">
    <source>
        <dbReference type="Proteomes" id="UP001344658"/>
    </source>
</evidence>
<dbReference type="RefSeq" id="WP_330792230.1">
    <property type="nucleotide sequence ID" value="NZ_JAZEWV010000001.1"/>
</dbReference>
<feature type="transmembrane region" description="Helical" evidence="8">
    <location>
        <begin position="270"/>
        <end position="291"/>
    </location>
</feature>
<name>A0ABU7P3U5_9ACTN</name>
<feature type="transmembrane region" description="Helical" evidence="8">
    <location>
        <begin position="141"/>
        <end position="167"/>
    </location>
</feature>
<keyword evidence="10" id="KW-1185">Reference proteome</keyword>
<dbReference type="Pfam" id="PF09594">
    <property type="entry name" value="GT87"/>
    <property type="match status" value="1"/>
</dbReference>
<dbReference type="InterPro" id="IPR018584">
    <property type="entry name" value="GT87"/>
</dbReference>
<evidence type="ECO:0000256" key="2">
    <source>
        <dbReference type="ARBA" id="ARBA00022475"/>
    </source>
</evidence>
<dbReference type="EMBL" id="JAZEWV010000001">
    <property type="protein sequence ID" value="MEE4540480.1"/>
    <property type="molecule type" value="Genomic_DNA"/>
</dbReference>
<evidence type="ECO:0000256" key="6">
    <source>
        <dbReference type="ARBA" id="ARBA00023136"/>
    </source>
</evidence>
<gene>
    <name evidence="9" type="ORF">V2S66_00670</name>
</gene>
<keyword evidence="3" id="KW-0808">Transferase</keyword>
<evidence type="ECO:0000256" key="3">
    <source>
        <dbReference type="ARBA" id="ARBA00022679"/>
    </source>
</evidence>
<keyword evidence="2" id="KW-1003">Cell membrane</keyword>
<evidence type="ECO:0000256" key="4">
    <source>
        <dbReference type="ARBA" id="ARBA00022692"/>
    </source>
</evidence>
<keyword evidence="6 8" id="KW-0472">Membrane</keyword>